<evidence type="ECO:0000259" key="6">
    <source>
        <dbReference type="Pfam" id="PF00082"/>
    </source>
</evidence>
<dbReference type="Gene3D" id="3.40.50.200">
    <property type="entry name" value="Peptidase S8/S53 domain"/>
    <property type="match status" value="1"/>
</dbReference>
<feature type="active site" description="Charge relay system" evidence="5">
    <location>
        <position position="3"/>
    </location>
</feature>
<keyword evidence="4 5" id="KW-0720">Serine protease</keyword>
<organism evidence="7 8">
    <name type="scientific">Streptomyces indiaensis</name>
    <dbReference type="NCBI Taxonomy" id="284033"/>
    <lineage>
        <taxon>Bacteria</taxon>
        <taxon>Bacillati</taxon>
        <taxon>Actinomycetota</taxon>
        <taxon>Actinomycetes</taxon>
        <taxon>Kitasatosporales</taxon>
        <taxon>Streptomycetaceae</taxon>
        <taxon>Streptomyces</taxon>
    </lineage>
</organism>
<dbReference type="InterPro" id="IPR036852">
    <property type="entry name" value="Peptidase_S8/S53_dom_sf"/>
</dbReference>
<dbReference type="InterPro" id="IPR000209">
    <property type="entry name" value="Peptidase_S8/S53_dom"/>
</dbReference>
<keyword evidence="2 5" id="KW-0645">Protease</keyword>
<comment type="caution">
    <text evidence="7">The sequence shown here is derived from an EMBL/GenBank/DDBJ whole genome shotgun (WGS) entry which is preliminary data.</text>
</comment>
<proteinExistence type="inferred from homology"/>
<gene>
    <name evidence="7" type="ORF">GCM10010104_24610</name>
</gene>
<dbReference type="InterPro" id="IPR034193">
    <property type="entry name" value="PCSK9_ProteinaseK-like"/>
</dbReference>
<sequence length="259" mass="27060">MVDCGLDVEHQQFEGRAIKGPVTTGGNAGQCSDEAGIPHGLFVAGIIGGKDTGVAKESTIVSVQAMQGGEGTRPVPHEQQEAAIVRGLNWVAAHAEKPAVVNMSLNFDNPAPMLKVAVKKVIDKGITVVASAGNDGQDACGYPPADIPAVITVAASTTRDRPWTSAWGSSNRGRCVDLYAPGHDITSLLPEDLTDRYQDSGATSWAAPHVTGAAALYLEKHPHASPPEVASWLTSHAIRDALHEVPAHTANLLLNVHGL</sequence>
<evidence type="ECO:0000256" key="5">
    <source>
        <dbReference type="PROSITE-ProRule" id="PRU01240"/>
    </source>
</evidence>
<dbReference type="PANTHER" id="PTHR43806">
    <property type="entry name" value="PEPTIDASE S8"/>
    <property type="match status" value="1"/>
</dbReference>
<feature type="domain" description="Peptidase S8/S53" evidence="6">
    <location>
        <begin position="38"/>
        <end position="237"/>
    </location>
</feature>
<dbReference type="InterPro" id="IPR050131">
    <property type="entry name" value="Peptidase_S8_subtilisin-like"/>
</dbReference>
<evidence type="ECO:0000313" key="7">
    <source>
        <dbReference type="EMBL" id="GAA2230360.1"/>
    </source>
</evidence>
<feature type="active site" description="Charge relay system" evidence="5">
    <location>
        <position position="39"/>
    </location>
</feature>
<dbReference type="EMBL" id="BAAART010000055">
    <property type="protein sequence ID" value="GAA2230360.1"/>
    <property type="molecule type" value="Genomic_DNA"/>
</dbReference>
<dbReference type="SUPFAM" id="SSF52743">
    <property type="entry name" value="Subtilisin-like"/>
    <property type="match status" value="1"/>
</dbReference>
<evidence type="ECO:0000256" key="4">
    <source>
        <dbReference type="ARBA" id="ARBA00022825"/>
    </source>
</evidence>
<keyword evidence="3 5" id="KW-0378">Hydrolase</keyword>
<protein>
    <submittedName>
        <fullName evidence="7">S8 family peptidase</fullName>
    </submittedName>
</protein>
<dbReference type="CDD" id="cd04077">
    <property type="entry name" value="Peptidases_S8_PCSK9_ProteinaseK_like"/>
    <property type="match status" value="1"/>
</dbReference>
<dbReference type="PANTHER" id="PTHR43806:SF11">
    <property type="entry name" value="CEREVISIN-RELATED"/>
    <property type="match status" value="1"/>
</dbReference>
<evidence type="ECO:0000313" key="8">
    <source>
        <dbReference type="Proteomes" id="UP001501474"/>
    </source>
</evidence>
<dbReference type="Proteomes" id="UP001501474">
    <property type="component" value="Unassembled WGS sequence"/>
</dbReference>
<feature type="active site" description="Charge relay system" evidence="5">
    <location>
        <position position="204"/>
    </location>
</feature>
<evidence type="ECO:0000256" key="1">
    <source>
        <dbReference type="ARBA" id="ARBA00011073"/>
    </source>
</evidence>
<dbReference type="Pfam" id="PF00082">
    <property type="entry name" value="Peptidase_S8"/>
    <property type="match status" value="1"/>
</dbReference>
<evidence type="ECO:0000256" key="2">
    <source>
        <dbReference type="ARBA" id="ARBA00022670"/>
    </source>
</evidence>
<keyword evidence="8" id="KW-1185">Reference proteome</keyword>
<evidence type="ECO:0000256" key="3">
    <source>
        <dbReference type="ARBA" id="ARBA00022801"/>
    </source>
</evidence>
<comment type="similarity">
    <text evidence="1 5">Belongs to the peptidase S8 family.</text>
</comment>
<name>A0ABN3DGR4_9ACTN</name>
<dbReference type="PROSITE" id="PS51892">
    <property type="entry name" value="SUBTILASE"/>
    <property type="match status" value="1"/>
</dbReference>
<accession>A0ABN3DGR4</accession>
<reference evidence="7 8" key="1">
    <citation type="journal article" date="2019" name="Int. J. Syst. Evol. Microbiol.">
        <title>The Global Catalogue of Microorganisms (GCM) 10K type strain sequencing project: providing services to taxonomists for standard genome sequencing and annotation.</title>
        <authorList>
            <consortium name="The Broad Institute Genomics Platform"/>
            <consortium name="The Broad Institute Genome Sequencing Center for Infectious Disease"/>
            <person name="Wu L."/>
            <person name="Ma J."/>
        </authorList>
    </citation>
    <scope>NUCLEOTIDE SEQUENCE [LARGE SCALE GENOMIC DNA]</scope>
    <source>
        <strain evidence="7 8">JCM 3053</strain>
    </source>
</reference>